<dbReference type="InterPro" id="IPR036789">
    <property type="entry name" value="Ribosomal_uL6-like_a/b-dom_sf"/>
</dbReference>
<dbReference type="PROSITE" id="PS00525">
    <property type="entry name" value="RIBOSOMAL_L6_1"/>
    <property type="match status" value="1"/>
</dbReference>
<dbReference type="AlphaFoldDB" id="A0A7W7YPK9"/>
<evidence type="ECO:0000313" key="8">
    <source>
        <dbReference type="EMBL" id="MBB5040021.1"/>
    </source>
</evidence>
<organism evidence="8 9">
    <name type="scientific">Prosthecobacter dejongeii</name>
    <dbReference type="NCBI Taxonomy" id="48465"/>
    <lineage>
        <taxon>Bacteria</taxon>
        <taxon>Pseudomonadati</taxon>
        <taxon>Verrucomicrobiota</taxon>
        <taxon>Verrucomicrobiia</taxon>
        <taxon>Verrucomicrobiales</taxon>
        <taxon>Verrucomicrobiaceae</taxon>
        <taxon>Prosthecobacter</taxon>
    </lineage>
</organism>
<keyword evidence="2 4" id="KW-0689">Ribosomal protein</keyword>
<gene>
    <name evidence="4" type="primary">rplF</name>
    <name evidence="8" type="ORF">HNQ64_004300</name>
</gene>
<reference evidence="8 9" key="1">
    <citation type="submission" date="2020-08" db="EMBL/GenBank/DDBJ databases">
        <title>Genomic Encyclopedia of Type Strains, Phase IV (KMG-IV): sequencing the most valuable type-strain genomes for metagenomic binning, comparative biology and taxonomic classification.</title>
        <authorList>
            <person name="Goeker M."/>
        </authorList>
    </citation>
    <scope>NUCLEOTIDE SEQUENCE [LARGE SCALE GENOMIC DNA]</scope>
    <source>
        <strain evidence="8 9">DSM 12251</strain>
    </source>
</reference>
<dbReference type="RefSeq" id="WP_184212349.1">
    <property type="nucleotide sequence ID" value="NZ_JACHIF010000011.1"/>
</dbReference>
<keyword evidence="3 4" id="KW-0687">Ribonucleoprotein</keyword>
<evidence type="ECO:0000256" key="3">
    <source>
        <dbReference type="ARBA" id="ARBA00023274"/>
    </source>
</evidence>
<comment type="similarity">
    <text evidence="1 4 5">Belongs to the universal ribosomal protein uL6 family.</text>
</comment>
<evidence type="ECO:0000259" key="7">
    <source>
        <dbReference type="Pfam" id="PF00347"/>
    </source>
</evidence>
<accession>A0A7W7YPK9</accession>
<sequence length="179" mass="19220">MSRVGKQPISLPDKVTVQISATGGVVVEGPKGKLTWTLPEGVTVTNEGKELSVTRSSEDRTVRAMHGTSQRLISNMIEGVSKGYTKNLEIHGVGFRAAVKGNVIDLNLGQSHPRLHPIPAGVKVTVADNTKIAIEGIDKQVVGQLAADIRAYYPPEPYKAKGVRYAGEQIRRKAGKSVK</sequence>
<proteinExistence type="inferred from homology"/>
<dbReference type="PANTHER" id="PTHR11655:SF14">
    <property type="entry name" value="LARGE RIBOSOMAL SUBUNIT PROTEIN UL6M"/>
    <property type="match status" value="1"/>
</dbReference>
<evidence type="ECO:0000256" key="1">
    <source>
        <dbReference type="ARBA" id="ARBA00009356"/>
    </source>
</evidence>
<dbReference type="InterPro" id="IPR019906">
    <property type="entry name" value="Ribosomal_uL6_bac-type"/>
</dbReference>
<evidence type="ECO:0000256" key="2">
    <source>
        <dbReference type="ARBA" id="ARBA00022980"/>
    </source>
</evidence>
<dbReference type="InterPro" id="IPR002358">
    <property type="entry name" value="Ribosomal_uL6_CS"/>
</dbReference>
<evidence type="ECO:0000256" key="4">
    <source>
        <dbReference type="HAMAP-Rule" id="MF_01365"/>
    </source>
</evidence>
<dbReference type="Gene3D" id="3.90.930.12">
    <property type="entry name" value="Ribosomal protein L6, alpha-beta domain"/>
    <property type="match status" value="2"/>
</dbReference>
<evidence type="ECO:0000256" key="5">
    <source>
        <dbReference type="RuleBase" id="RU003869"/>
    </source>
</evidence>
<keyword evidence="9" id="KW-1185">Reference proteome</keyword>
<feature type="domain" description="Large ribosomal subunit protein uL6 alpha-beta" evidence="7">
    <location>
        <begin position="12"/>
        <end position="83"/>
    </location>
</feature>
<dbReference type="FunFam" id="3.90.930.12:FF:000001">
    <property type="entry name" value="50S ribosomal protein L6"/>
    <property type="match status" value="1"/>
</dbReference>
<dbReference type="GO" id="GO:0002181">
    <property type="term" value="P:cytoplasmic translation"/>
    <property type="evidence" value="ECO:0007669"/>
    <property type="project" value="TreeGrafter"/>
</dbReference>
<comment type="caution">
    <text evidence="8">The sequence shown here is derived from an EMBL/GenBank/DDBJ whole genome shotgun (WGS) entry which is preliminary data.</text>
</comment>
<keyword evidence="4 6" id="KW-0699">rRNA-binding</keyword>
<dbReference type="InterPro" id="IPR020040">
    <property type="entry name" value="Ribosomal_uL6_a/b-dom"/>
</dbReference>
<evidence type="ECO:0000256" key="6">
    <source>
        <dbReference type="RuleBase" id="RU003870"/>
    </source>
</evidence>
<dbReference type="Pfam" id="PF00347">
    <property type="entry name" value="Ribosomal_L6"/>
    <property type="match status" value="2"/>
</dbReference>
<name>A0A7W7YPK9_9BACT</name>
<dbReference type="GO" id="GO:0019843">
    <property type="term" value="F:rRNA binding"/>
    <property type="evidence" value="ECO:0007669"/>
    <property type="project" value="UniProtKB-UniRule"/>
</dbReference>
<dbReference type="GO" id="GO:0003735">
    <property type="term" value="F:structural constituent of ribosome"/>
    <property type="evidence" value="ECO:0007669"/>
    <property type="project" value="UniProtKB-UniRule"/>
</dbReference>
<feature type="domain" description="Large ribosomal subunit protein uL6 alpha-beta" evidence="7">
    <location>
        <begin position="92"/>
        <end position="165"/>
    </location>
</feature>
<dbReference type="PANTHER" id="PTHR11655">
    <property type="entry name" value="60S/50S RIBOSOMAL PROTEIN L6/L9"/>
    <property type="match status" value="1"/>
</dbReference>
<dbReference type="SUPFAM" id="SSF56053">
    <property type="entry name" value="Ribosomal protein L6"/>
    <property type="match status" value="2"/>
</dbReference>
<dbReference type="HAMAP" id="MF_01365_B">
    <property type="entry name" value="Ribosomal_uL6_B"/>
    <property type="match status" value="1"/>
</dbReference>
<dbReference type="Proteomes" id="UP000534294">
    <property type="component" value="Unassembled WGS sequence"/>
</dbReference>
<comment type="subunit">
    <text evidence="4">Part of the 50S ribosomal subunit.</text>
</comment>
<dbReference type="EMBL" id="JACHIF010000011">
    <property type="protein sequence ID" value="MBB5040021.1"/>
    <property type="molecule type" value="Genomic_DNA"/>
</dbReference>
<dbReference type="PRINTS" id="PR00059">
    <property type="entry name" value="RIBOSOMALL6"/>
</dbReference>
<protein>
    <recommendedName>
        <fullName evidence="4">Large ribosomal subunit protein uL6</fullName>
    </recommendedName>
</protein>
<dbReference type="InterPro" id="IPR000702">
    <property type="entry name" value="Ribosomal_uL6-like"/>
</dbReference>
<keyword evidence="4 6" id="KW-0694">RNA-binding</keyword>
<dbReference type="GO" id="GO:0022625">
    <property type="term" value="C:cytosolic large ribosomal subunit"/>
    <property type="evidence" value="ECO:0007669"/>
    <property type="project" value="UniProtKB-UniRule"/>
</dbReference>
<dbReference type="NCBIfam" id="TIGR03654">
    <property type="entry name" value="L6_bact"/>
    <property type="match status" value="1"/>
</dbReference>
<comment type="function">
    <text evidence="4 6">This protein binds to the 23S rRNA, and is important in its secondary structure. It is located near the subunit interface in the base of the L7/L12 stalk, and near the tRNA binding site of the peptidyltransferase center.</text>
</comment>
<evidence type="ECO:0000313" key="9">
    <source>
        <dbReference type="Proteomes" id="UP000534294"/>
    </source>
</evidence>
<dbReference type="PIRSF" id="PIRSF002162">
    <property type="entry name" value="Ribosomal_L6"/>
    <property type="match status" value="1"/>
</dbReference>